<dbReference type="Pfam" id="PF03966">
    <property type="entry name" value="Trm112p"/>
    <property type="match status" value="1"/>
</dbReference>
<dbReference type="AlphaFoldDB" id="A0A1F6AGQ5"/>
<reference evidence="2 3" key="1">
    <citation type="journal article" date="2016" name="Nat. Commun.">
        <title>Thousands of microbial genomes shed light on interconnected biogeochemical processes in an aquifer system.</title>
        <authorList>
            <person name="Anantharaman K."/>
            <person name="Brown C.T."/>
            <person name="Hug L.A."/>
            <person name="Sharon I."/>
            <person name="Castelle C.J."/>
            <person name="Probst A.J."/>
            <person name="Thomas B.C."/>
            <person name="Singh A."/>
            <person name="Wilkins M.J."/>
            <person name="Karaoz U."/>
            <person name="Brodie E.L."/>
            <person name="Williams K.H."/>
            <person name="Hubbard S.S."/>
            <person name="Banfield J.F."/>
        </authorList>
    </citation>
    <scope>NUCLEOTIDE SEQUENCE [LARGE SCALE GENOMIC DNA]</scope>
</reference>
<dbReference type="PANTHER" id="PTHR43591">
    <property type="entry name" value="METHYLTRANSFERASE"/>
    <property type="match status" value="1"/>
</dbReference>
<dbReference type="SUPFAM" id="SSF158997">
    <property type="entry name" value="Trm112p-like"/>
    <property type="match status" value="1"/>
</dbReference>
<comment type="caution">
    <text evidence="2">The sequence shown here is derived from an EMBL/GenBank/DDBJ whole genome shotgun (WGS) entry which is preliminary data.</text>
</comment>
<evidence type="ECO:0000313" key="2">
    <source>
        <dbReference type="EMBL" id="OGG23938.1"/>
    </source>
</evidence>
<dbReference type="Gene3D" id="3.40.50.150">
    <property type="entry name" value="Vaccinia Virus protein VP39"/>
    <property type="match status" value="1"/>
</dbReference>
<evidence type="ECO:0000259" key="1">
    <source>
        <dbReference type="Pfam" id="PF08241"/>
    </source>
</evidence>
<protein>
    <recommendedName>
        <fullName evidence="1">Methyltransferase type 11 domain-containing protein</fullName>
    </recommendedName>
</protein>
<evidence type="ECO:0000313" key="3">
    <source>
        <dbReference type="Proteomes" id="UP000178759"/>
    </source>
</evidence>
<dbReference type="SUPFAM" id="SSF53335">
    <property type="entry name" value="S-adenosyl-L-methionine-dependent methyltransferases"/>
    <property type="match status" value="1"/>
</dbReference>
<accession>A0A1F6AGQ5</accession>
<gene>
    <name evidence="2" type="ORF">A3A79_01925</name>
</gene>
<dbReference type="CDD" id="cd02440">
    <property type="entry name" value="AdoMet_MTases"/>
    <property type="match status" value="1"/>
</dbReference>
<dbReference type="Gene3D" id="2.20.25.10">
    <property type="match status" value="1"/>
</dbReference>
<dbReference type="GO" id="GO:0008757">
    <property type="term" value="F:S-adenosylmethionine-dependent methyltransferase activity"/>
    <property type="evidence" value="ECO:0007669"/>
    <property type="project" value="InterPro"/>
</dbReference>
<dbReference type="STRING" id="1798392.A3A79_01925"/>
<feature type="domain" description="Methyltransferase type 11" evidence="1">
    <location>
        <begin position="128"/>
        <end position="220"/>
    </location>
</feature>
<dbReference type="InterPro" id="IPR005651">
    <property type="entry name" value="Trm112-like"/>
</dbReference>
<sequence length="318" mass="36926">MNKDVVSILLCPSCRANKLKLEVFDKDSYGVKEGVVKCPRCTRTYPIFDYILELLPDDLAYWEDRKIFYKRHKKRFKLEKEQQQYFDWYAKNSTQSYSDYAGSSFWRATDELIIGKWRKGIRKDSWLLDVGCAQGRSAFQFADLPISIVGFDISKNMIVEAIKRSRGRANMYFFVGDATSFPIKSESFDYVLLYGVLHHLPDPRKTVKEIIRVLKPGGTYFGLENNKTPVRIFFDFLQKLHPLWYERAGSMPLIGKRDIKGWFNGQHKISVSTHTFLPPHIVNLFSVEVAKRMLSKTDVIAKFMPDAGGLINIVMERM</sequence>
<dbReference type="Proteomes" id="UP000178759">
    <property type="component" value="Unassembled WGS sequence"/>
</dbReference>
<organism evidence="2 3">
    <name type="scientific">Candidatus Gottesmanbacteria bacterium RIFCSPLOWO2_01_FULL_43_11b</name>
    <dbReference type="NCBI Taxonomy" id="1798392"/>
    <lineage>
        <taxon>Bacteria</taxon>
        <taxon>Candidatus Gottesmaniibacteriota</taxon>
    </lineage>
</organism>
<dbReference type="InterPro" id="IPR013216">
    <property type="entry name" value="Methyltransf_11"/>
</dbReference>
<name>A0A1F6AGQ5_9BACT</name>
<dbReference type="InterPro" id="IPR029063">
    <property type="entry name" value="SAM-dependent_MTases_sf"/>
</dbReference>
<proteinExistence type="predicted"/>
<dbReference type="Pfam" id="PF08241">
    <property type="entry name" value="Methyltransf_11"/>
    <property type="match status" value="1"/>
</dbReference>
<dbReference type="EMBL" id="MFJV01000001">
    <property type="protein sequence ID" value="OGG23938.1"/>
    <property type="molecule type" value="Genomic_DNA"/>
</dbReference>